<protein>
    <submittedName>
        <fullName evidence="1">Uncharacterized protein</fullName>
    </submittedName>
</protein>
<dbReference type="OrthoDB" id="27483at2759"/>
<organism evidence="1 2">
    <name type="scientific">Alectoria fallacina</name>
    <dbReference type="NCBI Taxonomy" id="1903189"/>
    <lineage>
        <taxon>Eukaryota</taxon>
        <taxon>Fungi</taxon>
        <taxon>Dikarya</taxon>
        <taxon>Ascomycota</taxon>
        <taxon>Pezizomycotina</taxon>
        <taxon>Lecanoromycetes</taxon>
        <taxon>OSLEUM clade</taxon>
        <taxon>Lecanoromycetidae</taxon>
        <taxon>Lecanorales</taxon>
        <taxon>Lecanorineae</taxon>
        <taxon>Parmeliaceae</taxon>
        <taxon>Alectoria</taxon>
    </lineage>
</organism>
<sequence>MAGLPQETFSEYPDQAAFKGPGARKLQQMANDNMLRRLAAAVDGQAVAATFACGGSLLISSCLRGDDSDDDSIVPCLQLRWNTKDSAGGRLRFPLTPDDQTGLQELVEACQPAAFGLGGKEVLDQSYRKAGKLDRSDFLTDFHPHDCGIIDSIHQILLPSMTKGGEGIGIGTRGVRAELYKLNVGWPGPLIIRFNHSLGYTPVLLGCSISMSTLHVELRILARWSSACLAATWYTLGGTLKIWHKGRPVTFDWSNGDEDRLQWAAFYGDCEHQIMKVTNGHRITLTYNLYYSEVGNLAQPVADPKQLALYSMIQEMYETPGFMSKGALIGFFCNHQYAHSQSSGRLSLPGSLKGVDLAVFAAFKALGLKVLVKPVMEKYGWNGHSWGGLRVRAVGLDDRQSEEPELDFNGRRKSAPEFDGEFETANAGDDSDHEEYEDYDEYDDYDESVSKGSVVGTGLHGVVMGGGGGLEDMDTDDDYGVCYGRTYWSSKPLRTLITSKTRTCTEEMAALNDPVHEDLAEAHMAYGNEPSLSWSFSAAAIIDAFEFEARFALDNSKCEHKLN</sequence>
<gene>
    <name evidence="1" type="ORF">ALECFALPRED_009279</name>
</gene>
<dbReference type="PANTHER" id="PTHR33099">
    <property type="entry name" value="FE2OG DIOXYGENASE DOMAIN-CONTAINING PROTEIN"/>
    <property type="match status" value="1"/>
</dbReference>
<keyword evidence="2" id="KW-1185">Reference proteome</keyword>
<accession>A0A8H3PJD2</accession>
<dbReference type="EMBL" id="CAJPDR010000678">
    <property type="protein sequence ID" value="CAF9941719.1"/>
    <property type="molecule type" value="Genomic_DNA"/>
</dbReference>
<comment type="caution">
    <text evidence="1">The sequence shown here is derived from an EMBL/GenBank/DDBJ whole genome shotgun (WGS) entry which is preliminary data.</text>
</comment>
<evidence type="ECO:0000313" key="1">
    <source>
        <dbReference type="EMBL" id="CAF9941719.1"/>
    </source>
</evidence>
<evidence type="ECO:0000313" key="2">
    <source>
        <dbReference type="Proteomes" id="UP000664203"/>
    </source>
</evidence>
<proteinExistence type="predicted"/>
<dbReference type="Proteomes" id="UP000664203">
    <property type="component" value="Unassembled WGS sequence"/>
</dbReference>
<reference evidence="1" key="1">
    <citation type="submission" date="2021-03" db="EMBL/GenBank/DDBJ databases">
        <authorList>
            <person name="Tagirdzhanova G."/>
        </authorList>
    </citation>
    <scope>NUCLEOTIDE SEQUENCE</scope>
</reference>
<dbReference type="AlphaFoldDB" id="A0A8H3PJD2"/>
<name>A0A8H3PJD2_9LECA</name>
<dbReference type="PANTHER" id="PTHR33099:SF7">
    <property type="entry name" value="MYND-TYPE DOMAIN-CONTAINING PROTEIN"/>
    <property type="match status" value="1"/>
</dbReference>